<dbReference type="EMBL" id="FNAN01000020">
    <property type="protein sequence ID" value="SDG57329.1"/>
    <property type="molecule type" value="Genomic_DNA"/>
</dbReference>
<organism evidence="2 3">
    <name type="scientific">Dyadobacter soli</name>
    <dbReference type="NCBI Taxonomy" id="659014"/>
    <lineage>
        <taxon>Bacteria</taxon>
        <taxon>Pseudomonadati</taxon>
        <taxon>Bacteroidota</taxon>
        <taxon>Cytophagia</taxon>
        <taxon>Cytophagales</taxon>
        <taxon>Spirosomataceae</taxon>
        <taxon>Dyadobacter</taxon>
    </lineage>
</organism>
<proteinExistence type="predicted"/>
<dbReference type="Pfam" id="PF20508">
    <property type="entry name" value="DUF6734"/>
    <property type="match status" value="2"/>
</dbReference>
<gene>
    <name evidence="2" type="ORF">SAMN04487996_12032</name>
</gene>
<dbReference type="RefSeq" id="WP_090156407.1">
    <property type="nucleotide sequence ID" value="NZ_FNAN01000020.1"/>
</dbReference>
<reference evidence="3" key="1">
    <citation type="submission" date="2016-10" db="EMBL/GenBank/DDBJ databases">
        <authorList>
            <person name="Varghese N."/>
            <person name="Submissions S."/>
        </authorList>
    </citation>
    <scope>NUCLEOTIDE SEQUENCE [LARGE SCALE GENOMIC DNA]</scope>
    <source>
        <strain evidence="3">DSM 25329</strain>
    </source>
</reference>
<feature type="domain" description="DUF6734" evidence="1">
    <location>
        <begin position="1"/>
        <end position="66"/>
    </location>
</feature>
<protein>
    <recommendedName>
        <fullName evidence="1">DUF6734 domain-containing protein</fullName>
    </recommendedName>
</protein>
<dbReference type="OrthoDB" id="771064at2"/>
<accession>A0A1G7VD97</accession>
<name>A0A1G7VD97_9BACT</name>
<dbReference type="AlphaFoldDB" id="A0A1G7VD97"/>
<evidence type="ECO:0000313" key="2">
    <source>
        <dbReference type="EMBL" id="SDG57329.1"/>
    </source>
</evidence>
<dbReference type="STRING" id="659014.SAMN04487996_12032"/>
<evidence type="ECO:0000259" key="1">
    <source>
        <dbReference type="Pfam" id="PF20508"/>
    </source>
</evidence>
<sequence length="192" mass="21601">MKIVQSYWSLPTKNNDKHENNERTTGGWLSERTHAMSLALSCLKCKQLYPEIELYTDESGHDFLADIDTNSIVSVNAGITGGNDLEFFKTFGSAAFSMVNRNKEKFRHVKPGKTNVIFEQLYFYLLAQSRGLQIGTLLDNVTENSTDLVKFSVTPMTNKYVHAIGYAKQNPVSCNHVGVACVGYGIYQYYNC</sequence>
<feature type="domain" description="DUF6734" evidence="1">
    <location>
        <begin position="69"/>
        <end position="178"/>
    </location>
</feature>
<dbReference type="Proteomes" id="UP000198748">
    <property type="component" value="Unassembled WGS sequence"/>
</dbReference>
<keyword evidence="3" id="KW-1185">Reference proteome</keyword>
<evidence type="ECO:0000313" key="3">
    <source>
        <dbReference type="Proteomes" id="UP000198748"/>
    </source>
</evidence>
<dbReference type="InterPro" id="IPR046621">
    <property type="entry name" value="DUF6734"/>
</dbReference>